<dbReference type="AlphaFoldDB" id="A0A2A8CW35"/>
<evidence type="ECO:0000256" key="2">
    <source>
        <dbReference type="ARBA" id="ARBA00022679"/>
    </source>
</evidence>
<reference evidence="8 9" key="1">
    <citation type="submission" date="2017-10" db="EMBL/GenBank/DDBJ databases">
        <title>Draft genome of Longibacter Salinarum.</title>
        <authorList>
            <person name="Goh K.M."/>
            <person name="Shamsir M.S."/>
            <person name="Lim S.W."/>
        </authorList>
    </citation>
    <scope>NUCLEOTIDE SEQUENCE [LARGE SCALE GENOMIC DNA]</scope>
    <source>
        <strain evidence="8 9">KCTC 52045</strain>
    </source>
</reference>
<dbReference type="Proteomes" id="UP000220102">
    <property type="component" value="Unassembled WGS sequence"/>
</dbReference>
<evidence type="ECO:0000313" key="8">
    <source>
        <dbReference type="EMBL" id="PEN12821.1"/>
    </source>
</evidence>
<evidence type="ECO:0000256" key="3">
    <source>
        <dbReference type="ARBA" id="ARBA00022692"/>
    </source>
</evidence>
<evidence type="ECO:0000256" key="4">
    <source>
        <dbReference type="ARBA" id="ARBA00022989"/>
    </source>
</evidence>
<evidence type="ECO:0000256" key="1">
    <source>
        <dbReference type="ARBA" id="ARBA00004167"/>
    </source>
</evidence>
<evidence type="ECO:0000313" key="9">
    <source>
        <dbReference type="Proteomes" id="UP000220102"/>
    </source>
</evidence>
<evidence type="ECO:0000256" key="6">
    <source>
        <dbReference type="ARBA" id="ARBA00023180"/>
    </source>
</evidence>
<dbReference type="PANTHER" id="PTHR12812:SF0">
    <property type="entry name" value="HEPARAN-SULFATE 6-O-SULFOTRANSFERASE"/>
    <property type="match status" value="1"/>
</dbReference>
<sequence>MLTIFTHIPKTAGTSFFRRVFHPNVEPNEILSQTSLLSFRRSLRPDHRVVTGHRAFGLHRLTRRPCRYVTMLRQPVDRAISAYHFILQCDPALCEHTLYDIARRNSISDFYSMPRFQNEMTQMLAGMEYELMRRYIGQPWFEKRMLDRAKYNLEHRYIAFGIKEEFATSAAHVSRALGFPADPPADETGRRHKQTRARPTINGLSEQTRRTLIESHQLDMELYEFACELFQRRIQTQQTVAPSPTRSAPTSTSNA</sequence>
<dbReference type="InterPro" id="IPR005331">
    <property type="entry name" value="Sulfotransferase"/>
</dbReference>
<keyword evidence="2" id="KW-0808">Transferase</keyword>
<gene>
    <name evidence="8" type="ORF">CRI94_12510</name>
</gene>
<evidence type="ECO:0008006" key="10">
    <source>
        <dbReference type="Google" id="ProtNLM"/>
    </source>
</evidence>
<keyword evidence="9" id="KW-1185">Reference proteome</keyword>
<name>A0A2A8CW35_9BACT</name>
<comment type="subcellular location">
    <subcellularLocation>
        <location evidence="1">Membrane</location>
        <topology evidence="1">Single-pass membrane protein</topology>
    </subcellularLocation>
</comment>
<organism evidence="8 9">
    <name type="scientific">Longibacter salinarum</name>
    <dbReference type="NCBI Taxonomy" id="1850348"/>
    <lineage>
        <taxon>Bacteria</taxon>
        <taxon>Pseudomonadati</taxon>
        <taxon>Rhodothermota</taxon>
        <taxon>Rhodothermia</taxon>
        <taxon>Rhodothermales</taxon>
        <taxon>Salisaetaceae</taxon>
        <taxon>Longibacter</taxon>
    </lineage>
</organism>
<evidence type="ECO:0000256" key="7">
    <source>
        <dbReference type="SAM" id="MobiDB-lite"/>
    </source>
</evidence>
<feature type="region of interest" description="Disordered" evidence="7">
    <location>
        <begin position="178"/>
        <end position="200"/>
    </location>
</feature>
<dbReference type="SUPFAM" id="SSF52540">
    <property type="entry name" value="P-loop containing nucleoside triphosphate hydrolases"/>
    <property type="match status" value="1"/>
</dbReference>
<dbReference type="InterPro" id="IPR027417">
    <property type="entry name" value="P-loop_NTPase"/>
</dbReference>
<proteinExistence type="predicted"/>
<dbReference type="RefSeq" id="WP_098076223.1">
    <property type="nucleotide sequence ID" value="NZ_PDEQ01000006.1"/>
</dbReference>
<dbReference type="PANTHER" id="PTHR12812">
    <property type="entry name" value="HEPARAN SULFATE 6-O-SULFOTRANSFERASE 3"/>
    <property type="match status" value="1"/>
</dbReference>
<keyword evidence="6" id="KW-0325">Glycoprotein</keyword>
<accession>A0A2A8CW35</accession>
<dbReference type="InterPro" id="IPR010635">
    <property type="entry name" value="Heparan_SO4-6-sulfoTrfase"/>
</dbReference>
<keyword evidence="3" id="KW-0812">Transmembrane</keyword>
<dbReference type="GO" id="GO:0016020">
    <property type="term" value="C:membrane"/>
    <property type="evidence" value="ECO:0007669"/>
    <property type="project" value="UniProtKB-SubCell"/>
</dbReference>
<dbReference type="Gene3D" id="3.40.50.300">
    <property type="entry name" value="P-loop containing nucleotide triphosphate hydrolases"/>
    <property type="match status" value="1"/>
</dbReference>
<dbReference type="Pfam" id="PF03567">
    <property type="entry name" value="Sulfotransfer_2"/>
    <property type="match status" value="1"/>
</dbReference>
<keyword evidence="4" id="KW-1133">Transmembrane helix</keyword>
<dbReference type="OrthoDB" id="1407035at2"/>
<comment type="caution">
    <text evidence="8">The sequence shown here is derived from an EMBL/GenBank/DDBJ whole genome shotgun (WGS) entry which is preliminary data.</text>
</comment>
<evidence type="ECO:0000256" key="5">
    <source>
        <dbReference type="ARBA" id="ARBA00023136"/>
    </source>
</evidence>
<protein>
    <recommendedName>
        <fullName evidence="10">Sulfotransferase family protein</fullName>
    </recommendedName>
</protein>
<dbReference type="GO" id="GO:0017095">
    <property type="term" value="F:heparan sulfate 6-sulfotransferase activity"/>
    <property type="evidence" value="ECO:0007669"/>
    <property type="project" value="TreeGrafter"/>
</dbReference>
<keyword evidence="5" id="KW-0472">Membrane</keyword>
<dbReference type="EMBL" id="PDEQ01000006">
    <property type="protein sequence ID" value="PEN12821.1"/>
    <property type="molecule type" value="Genomic_DNA"/>
</dbReference>